<feature type="compositionally biased region" description="Basic residues" evidence="9">
    <location>
        <begin position="364"/>
        <end position="374"/>
    </location>
</feature>
<reference evidence="12 13" key="1">
    <citation type="submission" date="2015-09" db="EMBL/GenBank/DDBJ databases">
        <title>Draft genome of the parasitic nematode Teladorsagia circumcincta isolate WARC Sus (inbred).</title>
        <authorList>
            <person name="Mitreva M."/>
        </authorList>
    </citation>
    <scope>NUCLEOTIDE SEQUENCE [LARGE SCALE GENOMIC DNA]</scope>
    <source>
        <strain evidence="12 13">S</strain>
    </source>
</reference>
<protein>
    <recommendedName>
        <fullName evidence="7">Nicotinamide phosphoribosyltransferase</fullName>
        <ecNumber evidence="6">2.4.2.12</ecNumber>
    </recommendedName>
</protein>
<evidence type="ECO:0000259" key="10">
    <source>
        <dbReference type="Pfam" id="PF04095"/>
    </source>
</evidence>
<evidence type="ECO:0000259" key="11">
    <source>
        <dbReference type="Pfam" id="PF18127"/>
    </source>
</evidence>
<dbReference type="Proteomes" id="UP000230423">
    <property type="component" value="Unassembled WGS sequence"/>
</dbReference>
<dbReference type="PANTHER" id="PTHR43816">
    <property type="entry name" value="NICOTINAMIDE PHOSPHORIBOSYLTRANSFERASE"/>
    <property type="match status" value="1"/>
</dbReference>
<dbReference type="InterPro" id="IPR016471">
    <property type="entry name" value="Nicotinamide_PRibTrfase"/>
</dbReference>
<evidence type="ECO:0000256" key="7">
    <source>
        <dbReference type="ARBA" id="ARBA00035036"/>
    </source>
</evidence>
<dbReference type="NCBIfam" id="NF006629">
    <property type="entry name" value="PRK09198.1"/>
    <property type="match status" value="1"/>
</dbReference>
<proteinExistence type="inferred from homology"/>
<comment type="similarity">
    <text evidence="1">Belongs to the NAPRTase family.</text>
</comment>
<evidence type="ECO:0000256" key="3">
    <source>
        <dbReference type="ARBA" id="ARBA00022676"/>
    </source>
</evidence>
<feature type="domain" description="Nicotinamide phosphoribosyltransferase N-terminal" evidence="11">
    <location>
        <begin position="7"/>
        <end position="103"/>
    </location>
</feature>
<evidence type="ECO:0000256" key="5">
    <source>
        <dbReference type="ARBA" id="ARBA00035007"/>
    </source>
</evidence>
<dbReference type="EMBL" id="KZ345244">
    <property type="protein sequence ID" value="PIO74628.1"/>
    <property type="molecule type" value="Genomic_DNA"/>
</dbReference>
<dbReference type="InterPro" id="IPR036068">
    <property type="entry name" value="Nicotinate_pribotase-like_C"/>
</dbReference>
<keyword evidence="2" id="KW-0662">Pyridine nucleotide biosynthesis</keyword>
<comment type="catalytic activity">
    <reaction evidence="8">
        <text>beta-nicotinamide D-ribonucleotide + diphosphate = 5-phospho-alpha-D-ribose 1-diphosphate + nicotinamide + H(+)</text>
        <dbReference type="Rhea" id="RHEA:16149"/>
        <dbReference type="ChEBI" id="CHEBI:14649"/>
        <dbReference type="ChEBI" id="CHEBI:15378"/>
        <dbReference type="ChEBI" id="CHEBI:17154"/>
        <dbReference type="ChEBI" id="CHEBI:33019"/>
        <dbReference type="ChEBI" id="CHEBI:58017"/>
        <dbReference type="EC" id="2.4.2.12"/>
    </reaction>
    <physiologicalReaction direction="right-to-left" evidence="8">
        <dbReference type="Rhea" id="RHEA:16151"/>
    </physiologicalReaction>
</comment>
<dbReference type="GO" id="GO:0009435">
    <property type="term" value="P:NAD+ biosynthetic process"/>
    <property type="evidence" value="ECO:0007669"/>
    <property type="project" value="UniProtKB-UniPathway"/>
</dbReference>
<evidence type="ECO:0000256" key="9">
    <source>
        <dbReference type="SAM" id="MobiDB-lite"/>
    </source>
</evidence>
<feature type="domain" description="Nicotinate/nicotinamide phosphoribosyltransferase" evidence="10">
    <location>
        <begin position="175"/>
        <end position="299"/>
    </location>
</feature>
<dbReference type="AlphaFoldDB" id="A0A2G9UWK0"/>
<dbReference type="PANTHER" id="PTHR43816:SF1">
    <property type="entry name" value="NICOTINAMIDE PHOSPHORIBOSYLTRANSFERASE"/>
    <property type="match status" value="1"/>
</dbReference>
<gene>
    <name evidence="12" type="ORF">TELCIR_03353</name>
</gene>
<evidence type="ECO:0000313" key="13">
    <source>
        <dbReference type="Proteomes" id="UP000230423"/>
    </source>
</evidence>
<evidence type="ECO:0000256" key="1">
    <source>
        <dbReference type="ARBA" id="ARBA00010897"/>
    </source>
</evidence>
<dbReference type="InterPro" id="IPR041529">
    <property type="entry name" value="DUF5598"/>
</dbReference>
<dbReference type="OrthoDB" id="193380at2759"/>
<name>A0A2G9UWK0_TELCI</name>
<keyword evidence="13" id="KW-1185">Reference proteome</keyword>
<dbReference type="InterPro" id="IPR041525">
    <property type="entry name" value="N/Namide_PRibTrfase"/>
</dbReference>
<dbReference type="Pfam" id="PF18127">
    <property type="entry name" value="NAMPT_N"/>
    <property type="match status" value="1"/>
</dbReference>
<evidence type="ECO:0000256" key="8">
    <source>
        <dbReference type="ARBA" id="ARBA00047835"/>
    </source>
</evidence>
<dbReference type="InterPro" id="IPR013785">
    <property type="entry name" value="Aldolase_TIM"/>
</dbReference>
<dbReference type="GO" id="GO:0047280">
    <property type="term" value="F:nicotinamide phosphoribosyltransferase activity"/>
    <property type="evidence" value="ECO:0007669"/>
    <property type="project" value="UniProtKB-EC"/>
</dbReference>
<comment type="pathway">
    <text evidence="5">Cofactor biosynthesis; NAD(+) biosynthesis; nicotinamide D-ribonucleotide from 5-phospho-alpha-D-ribose 1-diphosphate and nicotinamide: step 1/1.</text>
</comment>
<evidence type="ECO:0000256" key="6">
    <source>
        <dbReference type="ARBA" id="ARBA00035024"/>
    </source>
</evidence>
<evidence type="ECO:0000256" key="4">
    <source>
        <dbReference type="ARBA" id="ARBA00022679"/>
    </source>
</evidence>
<sequence length="387" mass="44686">MSELVENVLYLADSYKLTHHNQYPEGTTHVYSYFESRGGKFPEVCFFGLQYILKRWLVGRVVTHEMIDEAKAFYNLHFKMDVFNESGWRHIVDKHGGCLPLRIKAVPEGSVVPIKNVLFTIENTDPEVPWLTNWFETLLVQTWYPMTVCTISRAYKQLIARYLHITSDSMEGLPFKLHDFGYRGSTSVESAGIGGAAHLVNFMGTDTIAGLQLCRKYYSCEMAGFSIPATEHSTITTWKREGEVAAFRNMLQQYPKGSISVVSDSYDVFHAVSTIWGEELREEVIERGKRGCLVIRPDSEQRMVNNGKHWIVPLSQVHESRLLPKNIEIAFERMKFALDRHVNGDECYEEQFKRLQREKEAKANRKRELHRKKRKEAEDMSEGSSVE</sequence>
<accession>A0A2G9UWK0</accession>
<dbReference type="SUPFAM" id="SSF51690">
    <property type="entry name" value="Nicotinate/Quinolinate PRTase C-terminal domain-like"/>
    <property type="match status" value="1"/>
</dbReference>
<dbReference type="Gene3D" id="3.20.20.70">
    <property type="entry name" value="Aldolase class I"/>
    <property type="match status" value="1"/>
</dbReference>
<evidence type="ECO:0000313" key="12">
    <source>
        <dbReference type="EMBL" id="PIO74628.1"/>
    </source>
</evidence>
<dbReference type="Pfam" id="PF04095">
    <property type="entry name" value="NAPRTase"/>
    <property type="match status" value="1"/>
</dbReference>
<keyword evidence="3 12" id="KW-0328">Glycosyltransferase</keyword>
<dbReference type="UniPathway" id="UPA00253"/>
<dbReference type="EC" id="2.4.2.12" evidence="6"/>
<organism evidence="12 13">
    <name type="scientific">Teladorsagia circumcincta</name>
    <name type="common">Brown stomach worm</name>
    <name type="synonym">Ostertagia circumcincta</name>
    <dbReference type="NCBI Taxonomy" id="45464"/>
    <lineage>
        <taxon>Eukaryota</taxon>
        <taxon>Metazoa</taxon>
        <taxon>Ecdysozoa</taxon>
        <taxon>Nematoda</taxon>
        <taxon>Chromadorea</taxon>
        <taxon>Rhabditida</taxon>
        <taxon>Rhabditina</taxon>
        <taxon>Rhabditomorpha</taxon>
        <taxon>Strongyloidea</taxon>
        <taxon>Trichostrongylidae</taxon>
        <taxon>Teladorsagia</taxon>
    </lineage>
</organism>
<feature type="region of interest" description="Disordered" evidence="9">
    <location>
        <begin position="358"/>
        <end position="387"/>
    </location>
</feature>
<evidence type="ECO:0000256" key="2">
    <source>
        <dbReference type="ARBA" id="ARBA00022642"/>
    </source>
</evidence>
<keyword evidence="4 12" id="KW-0808">Transferase</keyword>